<proteinExistence type="predicted"/>
<reference evidence="3" key="2">
    <citation type="submission" date="2020-05" db="UniProtKB">
        <authorList>
            <consortium name="EnsemblMetazoa"/>
        </authorList>
    </citation>
    <scope>IDENTIFICATION</scope>
    <source>
        <strain evidence="3">wikel</strain>
    </source>
</reference>
<dbReference type="HOGENOM" id="CLU_2545150_0_0_1"/>
<keyword evidence="4" id="KW-1185">Reference proteome</keyword>
<gene>
    <name evidence="2" type="ORF">IscW_ISCW022978</name>
</gene>
<organism>
    <name type="scientific">Ixodes scapularis</name>
    <name type="common">Black-legged tick</name>
    <name type="synonym">Deer tick</name>
    <dbReference type="NCBI Taxonomy" id="6945"/>
    <lineage>
        <taxon>Eukaryota</taxon>
        <taxon>Metazoa</taxon>
        <taxon>Ecdysozoa</taxon>
        <taxon>Arthropoda</taxon>
        <taxon>Chelicerata</taxon>
        <taxon>Arachnida</taxon>
        <taxon>Acari</taxon>
        <taxon>Parasitiformes</taxon>
        <taxon>Ixodida</taxon>
        <taxon>Ixodoidea</taxon>
        <taxon>Ixodidae</taxon>
        <taxon>Ixodinae</taxon>
        <taxon>Ixodes</taxon>
    </lineage>
</organism>
<feature type="region of interest" description="Disordered" evidence="1">
    <location>
        <begin position="1"/>
        <end position="35"/>
    </location>
</feature>
<dbReference type="VEuPathDB" id="VectorBase:ISCI022978"/>
<sequence>MAQGTASGIGSPDAPPEEHVASKDAVREGPAGDANAAAAVEWLACAPSTSSDESAQKVTVGTLTTHHGTNYDLRVLRSSRRQE</sequence>
<dbReference type="EMBL" id="DS962636">
    <property type="protein sequence ID" value="EEC19505.1"/>
    <property type="molecule type" value="Genomic_DNA"/>
</dbReference>
<accession>B7QKY3</accession>
<dbReference type="AlphaFoldDB" id="B7QKY3"/>
<dbReference type="InParanoid" id="B7QKY3"/>
<reference evidence="2 4" key="1">
    <citation type="submission" date="2008-03" db="EMBL/GenBank/DDBJ databases">
        <title>Annotation of Ixodes scapularis.</title>
        <authorList>
            <consortium name="Ixodes scapularis Genome Project Consortium"/>
            <person name="Caler E."/>
            <person name="Hannick L.I."/>
            <person name="Bidwell S."/>
            <person name="Joardar V."/>
            <person name="Thiagarajan M."/>
            <person name="Amedeo P."/>
            <person name="Galinsky K.J."/>
            <person name="Schobel S."/>
            <person name="Inman J."/>
            <person name="Hostetler J."/>
            <person name="Miller J."/>
            <person name="Hammond M."/>
            <person name="Megy K."/>
            <person name="Lawson D."/>
            <person name="Kodira C."/>
            <person name="Sutton G."/>
            <person name="Meyer J."/>
            <person name="Hill C.A."/>
            <person name="Birren B."/>
            <person name="Nene V."/>
            <person name="Collins F."/>
            <person name="Alarcon-Chaidez F."/>
            <person name="Wikel S."/>
            <person name="Strausberg R."/>
        </authorList>
    </citation>
    <scope>NUCLEOTIDE SEQUENCE [LARGE SCALE GENOMIC DNA]</scope>
    <source>
        <strain evidence="4">Wikel</strain>
        <strain evidence="2">Wikel colony</strain>
    </source>
</reference>
<dbReference type="PaxDb" id="6945-B7QKY3"/>
<feature type="region of interest" description="Disordered" evidence="1">
    <location>
        <begin position="47"/>
        <end position="83"/>
    </location>
</feature>
<evidence type="ECO:0000313" key="2">
    <source>
        <dbReference type="EMBL" id="EEC19505.1"/>
    </source>
</evidence>
<evidence type="ECO:0000313" key="4">
    <source>
        <dbReference type="Proteomes" id="UP000001555"/>
    </source>
</evidence>
<dbReference type="EnsemblMetazoa" id="ISCW022978-RA">
    <property type="protein sequence ID" value="ISCW022978-PA"/>
    <property type="gene ID" value="ISCW022978"/>
</dbReference>
<evidence type="ECO:0000313" key="3">
    <source>
        <dbReference type="EnsemblMetazoa" id="ISCW022978-PA"/>
    </source>
</evidence>
<feature type="compositionally biased region" description="Basic and acidic residues" evidence="1">
    <location>
        <begin position="16"/>
        <end position="27"/>
    </location>
</feature>
<dbReference type="VEuPathDB" id="VectorBase:ISCW022978"/>
<protein>
    <submittedName>
        <fullName evidence="2 3">Uncharacterized protein</fullName>
    </submittedName>
</protein>
<feature type="compositionally biased region" description="Polar residues" evidence="1">
    <location>
        <begin position="47"/>
        <end position="57"/>
    </location>
</feature>
<evidence type="ECO:0000256" key="1">
    <source>
        <dbReference type="SAM" id="MobiDB-lite"/>
    </source>
</evidence>
<dbReference type="Proteomes" id="UP000001555">
    <property type="component" value="Unassembled WGS sequence"/>
</dbReference>
<feature type="compositionally biased region" description="Low complexity" evidence="1">
    <location>
        <begin position="58"/>
        <end position="68"/>
    </location>
</feature>
<dbReference type="EMBL" id="ABJB010134863">
    <property type="status" value="NOT_ANNOTATED_CDS"/>
    <property type="molecule type" value="Genomic_DNA"/>
</dbReference>
<name>B7QKY3_IXOSC</name>